<dbReference type="PATRIC" id="fig|981333.9.peg.1846"/>
<evidence type="ECO:0000313" key="1">
    <source>
        <dbReference type="EMBL" id="ENU36039.1"/>
    </source>
</evidence>
<keyword evidence="2" id="KW-1185">Reference proteome</keyword>
<organism evidence="1 2">
    <name type="scientific">Acinetobacter parvus DSM 16617 = CIP 108168</name>
    <dbReference type="NCBI Taxonomy" id="981333"/>
    <lineage>
        <taxon>Bacteria</taxon>
        <taxon>Pseudomonadati</taxon>
        <taxon>Pseudomonadota</taxon>
        <taxon>Gammaproteobacteria</taxon>
        <taxon>Moraxellales</taxon>
        <taxon>Moraxellaceae</taxon>
        <taxon>Acinetobacter</taxon>
    </lineage>
</organism>
<sequence length="69" mass="7807">MSFCVGDLVRPDGDAFKQAGWNPQGELRISFIKKGKRTGMLVVQAKDERGYKYTGFEDCFVKVTENKSK</sequence>
<dbReference type="AlphaFoldDB" id="N8RR88"/>
<dbReference type="GeneID" id="99690115"/>
<accession>N8RR88</accession>
<comment type="caution">
    <text evidence="1">The sequence shown here is derived from an EMBL/GenBank/DDBJ whole genome shotgun (WGS) entry which is preliminary data.</text>
</comment>
<reference evidence="1 2" key="1">
    <citation type="submission" date="2013-02" db="EMBL/GenBank/DDBJ databases">
        <title>The Genome Sequence of Acinetobacter parvus CIP 108168.</title>
        <authorList>
            <consortium name="The Broad Institute Genome Sequencing Platform"/>
            <consortium name="The Broad Institute Genome Sequencing Center for Infectious Disease"/>
            <person name="Cerqueira G."/>
            <person name="Feldgarden M."/>
            <person name="Courvalin P."/>
            <person name="Perichon B."/>
            <person name="Grillot-Courvalin C."/>
            <person name="Clermont D."/>
            <person name="Rocha E."/>
            <person name="Yoon E.-J."/>
            <person name="Nemec A."/>
            <person name="Walker B."/>
            <person name="Young S.K."/>
            <person name="Zeng Q."/>
            <person name="Gargeya S."/>
            <person name="Fitzgerald M."/>
            <person name="Haas B."/>
            <person name="Abouelleil A."/>
            <person name="Alvarado L."/>
            <person name="Arachchi H.M."/>
            <person name="Berlin A.M."/>
            <person name="Chapman S.B."/>
            <person name="Dewar J."/>
            <person name="Goldberg J."/>
            <person name="Griggs A."/>
            <person name="Gujja S."/>
            <person name="Hansen M."/>
            <person name="Howarth C."/>
            <person name="Imamovic A."/>
            <person name="Larimer J."/>
            <person name="McCowan C."/>
            <person name="Murphy C."/>
            <person name="Neiman D."/>
            <person name="Pearson M."/>
            <person name="Priest M."/>
            <person name="Roberts A."/>
            <person name="Saif S."/>
            <person name="Shea T."/>
            <person name="Sisk P."/>
            <person name="Sykes S."/>
            <person name="Wortman J."/>
            <person name="Nusbaum C."/>
            <person name="Birren B."/>
        </authorList>
    </citation>
    <scope>NUCLEOTIDE SEQUENCE [LARGE SCALE GENOMIC DNA]</scope>
    <source>
        <strain evidence="1 2">CIP 108168</strain>
    </source>
</reference>
<protein>
    <submittedName>
        <fullName evidence="1">Uncharacterized protein</fullName>
    </submittedName>
</protein>
<dbReference type="Proteomes" id="UP000023776">
    <property type="component" value="Unassembled WGS sequence"/>
</dbReference>
<gene>
    <name evidence="1" type="ORF">F988_01790</name>
</gene>
<dbReference type="EMBL" id="APOM01000047">
    <property type="protein sequence ID" value="ENU36039.1"/>
    <property type="molecule type" value="Genomic_DNA"/>
</dbReference>
<proteinExistence type="predicted"/>
<name>N8RR88_9GAMM</name>
<evidence type="ECO:0000313" key="2">
    <source>
        <dbReference type="Proteomes" id="UP000023776"/>
    </source>
</evidence>
<dbReference type="HOGENOM" id="CLU_2766462_0_0_6"/>
<dbReference type="RefSeq" id="WP_004682578.1">
    <property type="nucleotide sequence ID" value="NZ_AIEB01000012.1"/>
</dbReference>